<accession>A0A1H8S7Z1</accession>
<keyword evidence="16 20" id="KW-0131">Cell cycle</keyword>
<keyword evidence="12 20" id="KW-0521">NADP</keyword>
<evidence type="ECO:0000256" key="3">
    <source>
        <dbReference type="ARBA" id="ARBA00004496"/>
    </source>
</evidence>
<dbReference type="InterPro" id="IPR003170">
    <property type="entry name" value="MurB"/>
</dbReference>
<protein>
    <recommendedName>
        <fullName evidence="7 20">UDP-N-acetylenolpyruvoylglucosamine reductase</fullName>
        <ecNumber evidence="6 20">1.3.1.98</ecNumber>
    </recommendedName>
    <alternativeName>
        <fullName evidence="18 20">UDP-N-acetylmuramate dehydrogenase</fullName>
    </alternativeName>
</protein>
<comment type="cofactor">
    <cofactor evidence="1 20">
        <name>FAD</name>
        <dbReference type="ChEBI" id="CHEBI:57692"/>
    </cofactor>
</comment>
<evidence type="ECO:0000313" key="22">
    <source>
        <dbReference type="EMBL" id="SEO74647.1"/>
    </source>
</evidence>
<dbReference type="Proteomes" id="UP000199657">
    <property type="component" value="Unassembled WGS sequence"/>
</dbReference>
<evidence type="ECO:0000256" key="1">
    <source>
        <dbReference type="ARBA" id="ARBA00001974"/>
    </source>
</evidence>
<dbReference type="InterPro" id="IPR016169">
    <property type="entry name" value="FAD-bd_PCMH_sub2"/>
</dbReference>
<name>A0A1H8S7Z1_9GAMM</name>
<evidence type="ECO:0000256" key="5">
    <source>
        <dbReference type="ARBA" id="ARBA00010485"/>
    </source>
</evidence>
<evidence type="ECO:0000256" key="13">
    <source>
        <dbReference type="ARBA" id="ARBA00022960"/>
    </source>
</evidence>
<dbReference type="AlphaFoldDB" id="A0A1H8S7Z1"/>
<evidence type="ECO:0000313" key="23">
    <source>
        <dbReference type="Proteomes" id="UP000199657"/>
    </source>
</evidence>
<keyword evidence="15 20" id="KW-0560">Oxidoreductase</keyword>
<comment type="similarity">
    <text evidence="5 20">Belongs to the MurB family.</text>
</comment>
<dbReference type="GO" id="GO:0008360">
    <property type="term" value="P:regulation of cell shape"/>
    <property type="evidence" value="ECO:0007669"/>
    <property type="project" value="UniProtKB-KW"/>
</dbReference>
<keyword evidence="23" id="KW-1185">Reference proteome</keyword>
<comment type="pathway">
    <text evidence="4 20">Cell wall biogenesis; peptidoglycan biosynthesis.</text>
</comment>
<keyword evidence="10 20" id="KW-0285">Flavoprotein</keyword>
<dbReference type="InterPro" id="IPR016167">
    <property type="entry name" value="FAD-bd_PCMH_sub1"/>
</dbReference>
<keyword evidence="11 20" id="KW-0274">FAD</keyword>
<evidence type="ECO:0000256" key="9">
    <source>
        <dbReference type="ARBA" id="ARBA00022618"/>
    </source>
</evidence>
<feature type="active site" evidence="20">
    <location>
        <position position="288"/>
    </location>
</feature>
<keyword evidence="9 20" id="KW-0132">Cell division</keyword>
<evidence type="ECO:0000256" key="10">
    <source>
        <dbReference type="ARBA" id="ARBA00022630"/>
    </source>
</evidence>
<organism evidence="22 23">
    <name type="scientific">Aquisalimonas asiatica</name>
    <dbReference type="NCBI Taxonomy" id="406100"/>
    <lineage>
        <taxon>Bacteria</taxon>
        <taxon>Pseudomonadati</taxon>
        <taxon>Pseudomonadota</taxon>
        <taxon>Gammaproteobacteria</taxon>
        <taxon>Chromatiales</taxon>
        <taxon>Ectothiorhodospiraceae</taxon>
        <taxon>Aquisalimonas</taxon>
    </lineage>
</organism>
<dbReference type="STRING" id="406100.SAMN04488052_102569"/>
<dbReference type="Gene3D" id="3.30.465.10">
    <property type="match status" value="1"/>
</dbReference>
<feature type="domain" description="FAD-binding PCMH-type" evidence="21">
    <location>
        <begin position="25"/>
        <end position="205"/>
    </location>
</feature>
<dbReference type="InterPro" id="IPR036635">
    <property type="entry name" value="MurB_C_sf"/>
</dbReference>
<dbReference type="NCBIfam" id="NF010480">
    <property type="entry name" value="PRK13905.1"/>
    <property type="match status" value="1"/>
</dbReference>
<evidence type="ECO:0000256" key="7">
    <source>
        <dbReference type="ARBA" id="ARBA00015188"/>
    </source>
</evidence>
<evidence type="ECO:0000256" key="19">
    <source>
        <dbReference type="ARBA" id="ARBA00048914"/>
    </source>
</evidence>
<dbReference type="InterPro" id="IPR036318">
    <property type="entry name" value="FAD-bd_PCMH-like_sf"/>
</dbReference>
<dbReference type="InterPro" id="IPR011601">
    <property type="entry name" value="MurB_C"/>
</dbReference>
<dbReference type="GO" id="GO:0009252">
    <property type="term" value="P:peptidoglycan biosynthetic process"/>
    <property type="evidence" value="ECO:0007669"/>
    <property type="project" value="UniProtKB-UniRule"/>
</dbReference>
<dbReference type="NCBIfam" id="TIGR00179">
    <property type="entry name" value="murB"/>
    <property type="match status" value="1"/>
</dbReference>
<keyword evidence="14 20" id="KW-0573">Peptidoglycan synthesis</keyword>
<evidence type="ECO:0000256" key="2">
    <source>
        <dbReference type="ARBA" id="ARBA00003921"/>
    </source>
</evidence>
<dbReference type="SUPFAM" id="SSF56194">
    <property type="entry name" value="Uridine diphospho-N-Acetylenolpyruvylglucosamine reductase, MurB, C-terminal domain"/>
    <property type="match status" value="1"/>
</dbReference>
<evidence type="ECO:0000256" key="4">
    <source>
        <dbReference type="ARBA" id="ARBA00004752"/>
    </source>
</evidence>
<sequence>MAEALEHRGELRLQEPMARHTTWRVGGPADRFYRPADRDDLITFLRSLPEDEPVFWCGLGSNLLVRDGGLRGTVIFLQGGVDELRQLDATRVHADCGVACAKVARFAARQNLVGAEFLAGIPGTMGGALAMNAGAFGGETWEVVETVETMTRGGEVRRRSPGEYSVGYRSVEAPAEEWFLSCTLALQAGDGDAAMQRIRELLAQRAASQPIGKPSCGSVFRNPEGDHAARLIEAAGLKGARRGGAVVSDKHANFIINEGDATAADIEELVGAVRDAIAERFGVGLEAEVRIVGEARRTADD</sequence>
<dbReference type="InterPro" id="IPR006094">
    <property type="entry name" value="Oxid_FAD_bind_N"/>
</dbReference>
<dbReference type="GO" id="GO:0005829">
    <property type="term" value="C:cytosol"/>
    <property type="evidence" value="ECO:0007669"/>
    <property type="project" value="TreeGrafter"/>
</dbReference>
<dbReference type="PANTHER" id="PTHR21071">
    <property type="entry name" value="UDP-N-ACETYLENOLPYRUVOYLGLUCOSAMINE REDUCTASE"/>
    <property type="match status" value="1"/>
</dbReference>
<dbReference type="PROSITE" id="PS51387">
    <property type="entry name" value="FAD_PCMH"/>
    <property type="match status" value="1"/>
</dbReference>
<gene>
    <name evidence="20" type="primary">murB</name>
    <name evidence="22" type="ORF">SAMN04488052_102569</name>
</gene>
<feature type="active site" evidence="20">
    <location>
        <position position="169"/>
    </location>
</feature>
<feature type="active site" description="Proton donor" evidence="20">
    <location>
        <position position="218"/>
    </location>
</feature>
<dbReference type="GO" id="GO:0071949">
    <property type="term" value="F:FAD binding"/>
    <property type="evidence" value="ECO:0007669"/>
    <property type="project" value="InterPro"/>
</dbReference>
<dbReference type="GO" id="GO:0008762">
    <property type="term" value="F:UDP-N-acetylmuramate dehydrogenase activity"/>
    <property type="evidence" value="ECO:0007669"/>
    <property type="project" value="UniProtKB-UniRule"/>
</dbReference>
<evidence type="ECO:0000256" key="18">
    <source>
        <dbReference type="ARBA" id="ARBA00031026"/>
    </source>
</evidence>
<comment type="catalytic activity">
    <reaction evidence="19 20">
        <text>UDP-N-acetyl-alpha-D-muramate + NADP(+) = UDP-N-acetyl-3-O-(1-carboxyvinyl)-alpha-D-glucosamine + NADPH + H(+)</text>
        <dbReference type="Rhea" id="RHEA:12248"/>
        <dbReference type="ChEBI" id="CHEBI:15378"/>
        <dbReference type="ChEBI" id="CHEBI:57783"/>
        <dbReference type="ChEBI" id="CHEBI:58349"/>
        <dbReference type="ChEBI" id="CHEBI:68483"/>
        <dbReference type="ChEBI" id="CHEBI:70757"/>
        <dbReference type="EC" id="1.3.1.98"/>
    </reaction>
</comment>
<dbReference type="Gene3D" id="3.90.78.10">
    <property type="entry name" value="UDP-N-acetylenolpyruvoylglucosamine reductase, C-terminal domain"/>
    <property type="match status" value="1"/>
</dbReference>
<evidence type="ECO:0000256" key="8">
    <source>
        <dbReference type="ARBA" id="ARBA00022490"/>
    </source>
</evidence>
<evidence type="ECO:0000256" key="11">
    <source>
        <dbReference type="ARBA" id="ARBA00022827"/>
    </source>
</evidence>
<keyword evidence="8 20" id="KW-0963">Cytoplasm</keyword>
<dbReference type="RefSeq" id="WP_091641585.1">
    <property type="nucleotide sequence ID" value="NZ_FOEG01000002.1"/>
</dbReference>
<evidence type="ECO:0000256" key="15">
    <source>
        <dbReference type="ARBA" id="ARBA00023002"/>
    </source>
</evidence>
<proteinExistence type="inferred from homology"/>
<evidence type="ECO:0000256" key="16">
    <source>
        <dbReference type="ARBA" id="ARBA00023306"/>
    </source>
</evidence>
<evidence type="ECO:0000256" key="14">
    <source>
        <dbReference type="ARBA" id="ARBA00022984"/>
    </source>
</evidence>
<evidence type="ECO:0000256" key="20">
    <source>
        <dbReference type="HAMAP-Rule" id="MF_00037"/>
    </source>
</evidence>
<evidence type="ECO:0000256" key="17">
    <source>
        <dbReference type="ARBA" id="ARBA00023316"/>
    </source>
</evidence>
<keyword evidence="13 20" id="KW-0133">Cell shape</keyword>
<dbReference type="PANTHER" id="PTHR21071:SF4">
    <property type="entry name" value="UDP-N-ACETYLENOLPYRUVOYLGLUCOSAMINE REDUCTASE"/>
    <property type="match status" value="1"/>
</dbReference>
<evidence type="ECO:0000259" key="21">
    <source>
        <dbReference type="PROSITE" id="PS51387"/>
    </source>
</evidence>
<dbReference type="InterPro" id="IPR016166">
    <property type="entry name" value="FAD-bd_PCMH"/>
</dbReference>
<dbReference type="Gene3D" id="3.30.43.10">
    <property type="entry name" value="Uridine Diphospho-n-acetylenolpyruvylglucosamine Reductase, domain 2"/>
    <property type="match status" value="1"/>
</dbReference>
<evidence type="ECO:0000256" key="12">
    <source>
        <dbReference type="ARBA" id="ARBA00022857"/>
    </source>
</evidence>
<dbReference type="Pfam" id="PF01565">
    <property type="entry name" value="FAD_binding_4"/>
    <property type="match status" value="1"/>
</dbReference>
<dbReference type="GO" id="GO:0071555">
    <property type="term" value="P:cell wall organization"/>
    <property type="evidence" value="ECO:0007669"/>
    <property type="project" value="UniProtKB-KW"/>
</dbReference>
<dbReference type="UniPathway" id="UPA00219"/>
<comment type="subcellular location">
    <subcellularLocation>
        <location evidence="3 20">Cytoplasm</location>
    </subcellularLocation>
</comment>
<dbReference type="EC" id="1.3.1.98" evidence="6 20"/>
<reference evidence="22 23" key="1">
    <citation type="submission" date="2016-10" db="EMBL/GenBank/DDBJ databases">
        <authorList>
            <person name="de Groot N.N."/>
        </authorList>
    </citation>
    <scope>NUCLEOTIDE SEQUENCE [LARGE SCALE GENOMIC DNA]</scope>
    <source>
        <strain evidence="22 23">CGMCC 1.6291</strain>
    </source>
</reference>
<keyword evidence="17 20" id="KW-0961">Cell wall biogenesis/degradation</keyword>
<dbReference type="SUPFAM" id="SSF56176">
    <property type="entry name" value="FAD-binding/transporter-associated domain-like"/>
    <property type="match status" value="1"/>
</dbReference>
<dbReference type="HAMAP" id="MF_00037">
    <property type="entry name" value="MurB"/>
    <property type="match status" value="1"/>
</dbReference>
<evidence type="ECO:0000256" key="6">
    <source>
        <dbReference type="ARBA" id="ARBA00012518"/>
    </source>
</evidence>
<dbReference type="EMBL" id="FOEG01000002">
    <property type="protein sequence ID" value="SEO74647.1"/>
    <property type="molecule type" value="Genomic_DNA"/>
</dbReference>
<dbReference type="OrthoDB" id="9804753at2"/>
<comment type="function">
    <text evidence="2 20">Cell wall formation.</text>
</comment>
<dbReference type="Pfam" id="PF02873">
    <property type="entry name" value="MurB_C"/>
    <property type="match status" value="1"/>
</dbReference>
<dbReference type="GO" id="GO:0051301">
    <property type="term" value="P:cell division"/>
    <property type="evidence" value="ECO:0007669"/>
    <property type="project" value="UniProtKB-KW"/>
</dbReference>